<evidence type="ECO:0000313" key="3">
    <source>
        <dbReference type="Proteomes" id="UP000179010"/>
    </source>
</evidence>
<organism evidence="2 3">
    <name type="scientific">candidate division Kazan bacterium RIFCSPLOWO2_01_FULL_48_13</name>
    <dbReference type="NCBI Taxonomy" id="1798539"/>
    <lineage>
        <taxon>Bacteria</taxon>
        <taxon>Bacteria division Kazan-3B-28</taxon>
    </lineage>
</organism>
<sequence length="95" mass="10990">MNNTIANTIVNKVTEEATTGFFERIFNIYNQFVGIFPEKYQWVISIIIILALAAFLWNLIKKNWLWFVLVIVLFPGIVPILQNVFNSLAKLMIGK</sequence>
<evidence type="ECO:0000313" key="2">
    <source>
        <dbReference type="EMBL" id="OGB85577.1"/>
    </source>
</evidence>
<keyword evidence="1" id="KW-0812">Transmembrane</keyword>
<dbReference type="Proteomes" id="UP000179010">
    <property type="component" value="Unassembled WGS sequence"/>
</dbReference>
<protein>
    <submittedName>
        <fullName evidence="2">Uncharacterized protein</fullName>
    </submittedName>
</protein>
<feature type="transmembrane region" description="Helical" evidence="1">
    <location>
        <begin position="40"/>
        <end position="57"/>
    </location>
</feature>
<dbReference type="AlphaFoldDB" id="A0A1F4PPH0"/>
<feature type="transmembrane region" description="Helical" evidence="1">
    <location>
        <begin position="64"/>
        <end position="85"/>
    </location>
</feature>
<name>A0A1F4PPH0_UNCK3</name>
<reference evidence="2 3" key="1">
    <citation type="journal article" date="2016" name="Nat. Commun.">
        <title>Thousands of microbial genomes shed light on interconnected biogeochemical processes in an aquifer system.</title>
        <authorList>
            <person name="Anantharaman K."/>
            <person name="Brown C.T."/>
            <person name="Hug L.A."/>
            <person name="Sharon I."/>
            <person name="Castelle C.J."/>
            <person name="Probst A.J."/>
            <person name="Thomas B.C."/>
            <person name="Singh A."/>
            <person name="Wilkins M.J."/>
            <person name="Karaoz U."/>
            <person name="Brodie E.L."/>
            <person name="Williams K.H."/>
            <person name="Hubbard S.S."/>
            <person name="Banfield J.F."/>
        </authorList>
    </citation>
    <scope>NUCLEOTIDE SEQUENCE [LARGE SCALE GENOMIC DNA]</scope>
</reference>
<keyword evidence="1" id="KW-1133">Transmembrane helix</keyword>
<dbReference type="EMBL" id="METE01000002">
    <property type="protein sequence ID" value="OGB85577.1"/>
    <property type="molecule type" value="Genomic_DNA"/>
</dbReference>
<accession>A0A1F4PPH0</accession>
<gene>
    <name evidence="2" type="ORF">A2994_00965</name>
</gene>
<evidence type="ECO:0000256" key="1">
    <source>
        <dbReference type="SAM" id="Phobius"/>
    </source>
</evidence>
<proteinExistence type="predicted"/>
<keyword evidence="1" id="KW-0472">Membrane</keyword>
<comment type="caution">
    <text evidence="2">The sequence shown here is derived from an EMBL/GenBank/DDBJ whole genome shotgun (WGS) entry which is preliminary data.</text>
</comment>